<protein>
    <submittedName>
        <fullName evidence="1">Uncharacterized protein</fullName>
    </submittedName>
</protein>
<dbReference type="Proteomes" id="UP001501367">
    <property type="component" value="Unassembled WGS sequence"/>
</dbReference>
<evidence type="ECO:0000313" key="2">
    <source>
        <dbReference type="Proteomes" id="UP001501367"/>
    </source>
</evidence>
<reference evidence="2" key="1">
    <citation type="journal article" date="2019" name="Int. J. Syst. Evol. Microbiol.">
        <title>The Global Catalogue of Microorganisms (GCM) 10K type strain sequencing project: providing services to taxonomists for standard genome sequencing and annotation.</title>
        <authorList>
            <consortium name="The Broad Institute Genomics Platform"/>
            <consortium name="The Broad Institute Genome Sequencing Center for Infectious Disease"/>
            <person name="Wu L."/>
            <person name="Ma J."/>
        </authorList>
    </citation>
    <scope>NUCLEOTIDE SEQUENCE [LARGE SCALE GENOMIC DNA]</scope>
    <source>
        <strain evidence="2">JCM 17336</strain>
    </source>
</reference>
<dbReference type="RefSeq" id="WP_278021795.1">
    <property type="nucleotide sequence ID" value="NZ_BAABDT010000005.1"/>
</dbReference>
<evidence type="ECO:0000313" key="1">
    <source>
        <dbReference type="EMBL" id="GAA3741723.1"/>
    </source>
</evidence>
<accession>A0ABP7FJT7</accession>
<name>A0ABP7FJT7_9FLAO</name>
<organism evidence="1 2">
    <name type="scientific">Flavobacterium ginsengisoli</name>
    <dbReference type="NCBI Taxonomy" id="871694"/>
    <lineage>
        <taxon>Bacteria</taxon>
        <taxon>Pseudomonadati</taxon>
        <taxon>Bacteroidota</taxon>
        <taxon>Flavobacteriia</taxon>
        <taxon>Flavobacteriales</taxon>
        <taxon>Flavobacteriaceae</taxon>
        <taxon>Flavobacterium</taxon>
    </lineage>
</organism>
<sequence length="144" mass="16752">MKNSFLIFTILFSSINYAQNKTFVLEDYIIKVKPIKSNFNKAVCDTANKHVGVITEFEVLNEVDIKKFGNKIYAMDVCANYPGDGVFNSNYIWDLKISEQKFYLAEIKIVNEELSNRNIFGKKYWIRDLSRKVILDCNLKQSSK</sequence>
<comment type="caution">
    <text evidence="1">The sequence shown here is derived from an EMBL/GenBank/DDBJ whole genome shotgun (WGS) entry which is preliminary data.</text>
</comment>
<proteinExistence type="predicted"/>
<dbReference type="EMBL" id="BAABDT010000005">
    <property type="protein sequence ID" value="GAA3741723.1"/>
    <property type="molecule type" value="Genomic_DNA"/>
</dbReference>
<keyword evidence="2" id="KW-1185">Reference proteome</keyword>
<gene>
    <name evidence="1" type="ORF">GCM10022422_26800</name>
</gene>